<comment type="catalytic activity">
    <reaction evidence="12">
        <text>5-amino-6-(5-phospho-D-ribitylamino)uracil + NADP(+) = 5-amino-6-(5-phospho-D-ribosylamino)uracil + NADPH + H(+)</text>
        <dbReference type="Rhea" id="RHEA:17845"/>
        <dbReference type="ChEBI" id="CHEBI:15378"/>
        <dbReference type="ChEBI" id="CHEBI:57783"/>
        <dbReference type="ChEBI" id="CHEBI:58349"/>
        <dbReference type="ChEBI" id="CHEBI:58421"/>
        <dbReference type="ChEBI" id="CHEBI:58453"/>
        <dbReference type="EC" id="1.1.1.193"/>
    </reaction>
</comment>
<comment type="function">
    <text evidence="1 12">Converts 2,5-diamino-6-(ribosylamino)-4(3h)-pyrimidinone 5'-phosphate into 5-amino-6-(ribosylamino)-2,4(1h,3h)-pyrimidinedione 5'-phosphate.</text>
</comment>
<comment type="pathway">
    <text evidence="3 12">Cofactor biosynthesis; riboflavin biosynthesis; 5-amino-6-(D-ribitylamino)uracil from GTP: step 3/4.</text>
</comment>
<dbReference type="NCBIfam" id="TIGR00326">
    <property type="entry name" value="eubact_ribD"/>
    <property type="match status" value="1"/>
</dbReference>
<dbReference type="PIRSF" id="PIRSF006769">
    <property type="entry name" value="RibD"/>
    <property type="match status" value="1"/>
</dbReference>
<name>A0ABT8R9P1_9BACT</name>
<evidence type="ECO:0000256" key="10">
    <source>
        <dbReference type="ARBA" id="ARBA00023002"/>
    </source>
</evidence>
<evidence type="ECO:0000256" key="1">
    <source>
        <dbReference type="ARBA" id="ARBA00002151"/>
    </source>
</evidence>
<feature type="domain" description="CMP/dCMP-type deaminase" evidence="13">
    <location>
        <begin position="1"/>
        <end position="119"/>
    </location>
</feature>
<comment type="similarity">
    <text evidence="5 12">In the C-terminal section; belongs to the HTP reductase family.</text>
</comment>
<organism evidence="14 15">
    <name type="scientific">Rhodocytophaga aerolata</name>
    <dbReference type="NCBI Taxonomy" id="455078"/>
    <lineage>
        <taxon>Bacteria</taxon>
        <taxon>Pseudomonadati</taxon>
        <taxon>Bacteroidota</taxon>
        <taxon>Cytophagia</taxon>
        <taxon>Cytophagales</taxon>
        <taxon>Rhodocytophagaceae</taxon>
        <taxon>Rhodocytophaga</taxon>
    </lineage>
</organism>
<evidence type="ECO:0000313" key="15">
    <source>
        <dbReference type="Proteomes" id="UP001168528"/>
    </source>
</evidence>
<dbReference type="InterPro" id="IPR024072">
    <property type="entry name" value="DHFR-like_dom_sf"/>
</dbReference>
<dbReference type="InterPro" id="IPR016192">
    <property type="entry name" value="APOBEC/CMP_deaminase_Zn-bd"/>
</dbReference>
<evidence type="ECO:0000256" key="9">
    <source>
        <dbReference type="ARBA" id="ARBA00022857"/>
    </source>
</evidence>
<dbReference type="Pfam" id="PF00383">
    <property type="entry name" value="dCMP_cyt_deam_1"/>
    <property type="match status" value="1"/>
</dbReference>
<keyword evidence="15" id="KW-1185">Reference proteome</keyword>
<dbReference type="PROSITE" id="PS00903">
    <property type="entry name" value="CYT_DCMP_DEAMINASES_1"/>
    <property type="match status" value="1"/>
</dbReference>
<dbReference type="PROSITE" id="PS51747">
    <property type="entry name" value="CYT_DCMP_DEAMINASES_2"/>
    <property type="match status" value="1"/>
</dbReference>
<dbReference type="PANTHER" id="PTHR38011:SF7">
    <property type="entry name" value="2,5-DIAMINO-6-RIBOSYLAMINO-4(3H)-PYRIMIDINONE 5'-PHOSPHATE REDUCTASE"/>
    <property type="match status" value="1"/>
</dbReference>
<dbReference type="EC" id="3.5.4.26" evidence="12"/>
<gene>
    <name evidence="14" type="primary">ribD</name>
    <name evidence="14" type="ORF">Q0590_21245</name>
</gene>
<comment type="pathway">
    <text evidence="2 12">Cofactor biosynthesis; riboflavin biosynthesis; 5-amino-6-(D-ribitylamino)uracil from GTP: step 2/4.</text>
</comment>
<evidence type="ECO:0000256" key="12">
    <source>
        <dbReference type="PIRNR" id="PIRNR006769"/>
    </source>
</evidence>
<evidence type="ECO:0000256" key="2">
    <source>
        <dbReference type="ARBA" id="ARBA00004882"/>
    </source>
</evidence>
<dbReference type="CDD" id="cd01284">
    <property type="entry name" value="Riboflavin_deaminase-reductase"/>
    <property type="match status" value="1"/>
</dbReference>
<proteinExistence type="inferred from homology"/>
<evidence type="ECO:0000256" key="7">
    <source>
        <dbReference type="ARBA" id="ARBA00022723"/>
    </source>
</evidence>
<evidence type="ECO:0000259" key="13">
    <source>
        <dbReference type="PROSITE" id="PS51747"/>
    </source>
</evidence>
<reference evidence="14" key="1">
    <citation type="submission" date="2023-07" db="EMBL/GenBank/DDBJ databases">
        <title>The genome sequence of Rhodocytophaga aerolata KACC 12507.</title>
        <authorList>
            <person name="Zhang X."/>
        </authorList>
    </citation>
    <scope>NUCLEOTIDE SEQUENCE</scope>
    <source>
        <strain evidence="14">KACC 12507</strain>
    </source>
</reference>
<evidence type="ECO:0000256" key="8">
    <source>
        <dbReference type="ARBA" id="ARBA00022833"/>
    </source>
</evidence>
<dbReference type="GO" id="GO:0008703">
    <property type="term" value="F:5-amino-6-(5-phosphoribosylamino)uracil reductase activity"/>
    <property type="evidence" value="ECO:0007669"/>
    <property type="project" value="UniProtKB-EC"/>
</dbReference>
<accession>A0ABT8R9P1</accession>
<keyword evidence="12 14" id="KW-0378">Hydrolase</keyword>
<dbReference type="Pfam" id="PF01872">
    <property type="entry name" value="RibD_C"/>
    <property type="match status" value="1"/>
</dbReference>
<evidence type="ECO:0000256" key="3">
    <source>
        <dbReference type="ARBA" id="ARBA00004910"/>
    </source>
</evidence>
<comment type="similarity">
    <text evidence="4 12">In the N-terminal section; belongs to the cytidine and deoxycytidylate deaminase family.</text>
</comment>
<keyword evidence="11" id="KW-0511">Multifunctional enzyme</keyword>
<keyword evidence="10 12" id="KW-0560">Oxidoreductase</keyword>
<comment type="cofactor">
    <cofactor evidence="12">
        <name>Zn(2+)</name>
        <dbReference type="ChEBI" id="CHEBI:29105"/>
    </cofactor>
    <text evidence="12">Binds 1 zinc ion.</text>
</comment>
<dbReference type="InterPro" id="IPR002125">
    <property type="entry name" value="CMP_dCMP_dom"/>
</dbReference>
<comment type="catalytic activity">
    <reaction evidence="12">
        <text>2,5-diamino-6-hydroxy-4-(5-phosphoribosylamino)-pyrimidine + H2O + H(+) = 5-amino-6-(5-phospho-D-ribosylamino)uracil + NH4(+)</text>
        <dbReference type="Rhea" id="RHEA:21868"/>
        <dbReference type="ChEBI" id="CHEBI:15377"/>
        <dbReference type="ChEBI" id="CHEBI:15378"/>
        <dbReference type="ChEBI" id="CHEBI:28938"/>
        <dbReference type="ChEBI" id="CHEBI:58453"/>
        <dbReference type="ChEBI" id="CHEBI:58614"/>
        <dbReference type="EC" id="3.5.4.26"/>
    </reaction>
</comment>
<comment type="caution">
    <text evidence="14">The sequence shown here is derived from an EMBL/GenBank/DDBJ whole genome shotgun (WGS) entry which is preliminary data.</text>
</comment>
<dbReference type="RefSeq" id="WP_302039619.1">
    <property type="nucleotide sequence ID" value="NZ_JAUKPO010000014.1"/>
</dbReference>
<dbReference type="EMBL" id="JAUKPO010000014">
    <property type="protein sequence ID" value="MDO1448817.1"/>
    <property type="molecule type" value="Genomic_DNA"/>
</dbReference>
<dbReference type="Proteomes" id="UP001168528">
    <property type="component" value="Unassembled WGS sequence"/>
</dbReference>
<dbReference type="SUPFAM" id="SSF53927">
    <property type="entry name" value="Cytidine deaminase-like"/>
    <property type="match status" value="1"/>
</dbReference>
<protein>
    <recommendedName>
        <fullName evidence="12">Riboflavin biosynthesis protein RibD</fullName>
    </recommendedName>
    <domain>
        <recommendedName>
            <fullName evidence="12">Diaminohydroxyphosphoribosylaminopyrimidine deaminase</fullName>
            <shortName evidence="12">DRAP deaminase</shortName>
            <ecNumber evidence="12">3.5.4.26</ecNumber>
        </recommendedName>
        <alternativeName>
            <fullName evidence="12">Riboflavin-specific deaminase</fullName>
        </alternativeName>
    </domain>
    <domain>
        <recommendedName>
            <fullName evidence="12">5-amino-6-(5-phosphoribosylamino)uracil reductase</fullName>
            <ecNumber evidence="12">1.1.1.193</ecNumber>
        </recommendedName>
        <alternativeName>
            <fullName evidence="12">HTP reductase</fullName>
        </alternativeName>
    </domain>
</protein>
<dbReference type="InterPro" id="IPR050765">
    <property type="entry name" value="Riboflavin_Biosynth_HTPR"/>
</dbReference>
<keyword evidence="6 12" id="KW-0686">Riboflavin biosynthesis</keyword>
<evidence type="ECO:0000256" key="4">
    <source>
        <dbReference type="ARBA" id="ARBA00005259"/>
    </source>
</evidence>
<evidence type="ECO:0000256" key="11">
    <source>
        <dbReference type="ARBA" id="ARBA00023268"/>
    </source>
</evidence>
<dbReference type="InterPro" id="IPR016193">
    <property type="entry name" value="Cytidine_deaminase-like"/>
</dbReference>
<dbReference type="PANTHER" id="PTHR38011">
    <property type="entry name" value="DIHYDROFOLATE REDUCTASE FAMILY PROTEIN (AFU_ORTHOLOGUE AFUA_8G06820)"/>
    <property type="match status" value="1"/>
</dbReference>
<sequence>MRRALELAALGSGQVSPNPMVGCVLVHQNKIIGEGWHKKYGDWHAEVNAVNAVDDKALLRESTAYVTLEPCSHFGKTPPCADLLIKHQLKKAVICNVDSNPLVGGKGIQKLQQAGIDIQTGVLEKEGRELNKRFFTYMEQKRPYIILKWAQTADGLVAREDYSSKWISNSISRTLVHSWRASEDAIMVGTQTALYDNPQLTVRDWSGTDPVRIVIDKSLRLPSSLHMFDKKVLTLCYNTLKTERQDNLEFIKLADSPLFLEEIIQDLYARKIQSVIIEGGSKLLNSFIELRLWDEARVFKSSQVFSKGIAAPLLQSQLHYIQAIQDDTLFIYKNPLL</sequence>
<dbReference type="InterPro" id="IPR004794">
    <property type="entry name" value="Eubact_RibD"/>
</dbReference>
<dbReference type="InterPro" id="IPR002734">
    <property type="entry name" value="RibDG_C"/>
</dbReference>
<dbReference type="Gene3D" id="3.40.430.10">
    <property type="entry name" value="Dihydrofolate Reductase, subunit A"/>
    <property type="match status" value="1"/>
</dbReference>
<keyword evidence="7 12" id="KW-0479">Metal-binding</keyword>
<evidence type="ECO:0000313" key="14">
    <source>
        <dbReference type="EMBL" id="MDO1448817.1"/>
    </source>
</evidence>
<dbReference type="EC" id="1.1.1.193" evidence="12"/>
<evidence type="ECO:0000256" key="5">
    <source>
        <dbReference type="ARBA" id="ARBA00007417"/>
    </source>
</evidence>
<dbReference type="SUPFAM" id="SSF53597">
    <property type="entry name" value="Dihydrofolate reductase-like"/>
    <property type="match status" value="1"/>
</dbReference>
<dbReference type="GO" id="GO:0008835">
    <property type="term" value="F:diaminohydroxyphosphoribosylaminopyrimidine deaminase activity"/>
    <property type="evidence" value="ECO:0007669"/>
    <property type="project" value="UniProtKB-EC"/>
</dbReference>
<dbReference type="Gene3D" id="3.40.140.10">
    <property type="entry name" value="Cytidine Deaminase, domain 2"/>
    <property type="match status" value="1"/>
</dbReference>
<evidence type="ECO:0000256" key="6">
    <source>
        <dbReference type="ARBA" id="ARBA00022619"/>
    </source>
</evidence>
<keyword evidence="8 12" id="KW-0862">Zinc</keyword>
<keyword evidence="9 12" id="KW-0521">NADP</keyword>